<evidence type="ECO:0000256" key="8">
    <source>
        <dbReference type="ARBA" id="ARBA00022786"/>
    </source>
</evidence>
<evidence type="ECO:0000256" key="3">
    <source>
        <dbReference type="ARBA" id="ARBA00004906"/>
    </source>
</evidence>
<reference evidence="19 20" key="1">
    <citation type="submission" date="2018-10" db="EMBL/GenBank/DDBJ databases">
        <authorList>
            <consortium name="Pathogen Informatics"/>
        </authorList>
    </citation>
    <scope>NUCLEOTIDE SEQUENCE [LARGE SCALE GENOMIC DNA]</scope>
</reference>
<dbReference type="InterPro" id="IPR001873">
    <property type="entry name" value="ENaC"/>
</dbReference>
<dbReference type="GO" id="GO:0016020">
    <property type="term" value="C:membrane"/>
    <property type="evidence" value="ECO:0007669"/>
    <property type="project" value="UniProtKB-SubCell"/>
</dbReference>
<dbReference type="GO" id="GO:0080008">
    <property type="term" value="C:Cul4-RING E3 ubiquitin ligase complex"/>
    <property type="evidence" value="ECO:0007669"/>
    <property type="project" value="TreeGrafter"/>
</dbReference>
<dbReference type="Pfam" id="PF00858">
    <property type="entry name" value="ASC"/>
    <property type="match status" value="1"/>
</dbReference>
<keyword evidence="12 18" id="KW-0472">Membrane</keyword>
<keyword evidence="8" id="KW-0833">Ubl conjugation pathway</keyword>
<dbReference type="Gene3D" id="2.130.10.10">
    <property type="entry name" value="YVTN repeat-like/Quinoprotein amine dehydrogenase"/>
    <property type="match status" value="1"/>
</dbReference>
<evidence type="ECO:0000256" key="12">
    <source>
        <dbReference type="ARBA" id="ARBA00023136"/>
    </source>
</evidence>
<feature type="region of interest" description="Disordered" evidence="17">
    <location>
        <begin position="1335"/>
        <end position="1356"/>
    </location>
</feature>
<dbReference type="STRING" id="53468.A0A0R3U761"/>
<evidence type="ECO:0000256" key="7">
    <source>
        <dbReference type="ARBA" id="ARBA00022692"/>
    </source>
</evidence>
<dbReference type="SUPFAM" id="SSF50960">
    <property type="entry name" value="TolB, C-terminal domain"/>
    <property type="match status" value="1"/>
</dbReference>
<feature type="transmembrane region" description="Helical" evidence="18">
    <location>
        <begin position="77"/>
        <end position="98"/>
    </location>
</feature>
<evidence type="ECO:0008006" key="21">
    <source>
        <dbReference type="Google" id="ProtNLM"/>
    </source>
</evidence>
<feature type="compositionally biased region" description="Low complexity" evidence="17">
    <location>
        <begin position="2157"/>
        <end position="2170"/>
    </location>
</feature>
<evidence type="ECO:0000256" key="18">
    <source>
        <dbReference type="SAM" id="Phobius"/>
    </source>
</evidence>
<sequence>MERLWKWFRRNKTKDTNTSAVGDARDALEREREYRRRRNDARSRLRQLRWVVWMDFAGTTTLHGPIHLSTTAGRTRFYYLCVVLLCSIMFCVHTSHLIKQYLSYPIVTAIKYENMDFLQPDITLCPNSPFTDVHLYQHNISSEDFERVYTKAREKWWRKPDFLNMSPNAKIKQSLLGYFYRNSLDIGKSVFDHVIFCELNGVNCLNQFIVTEHPVYYRCFTLRLRYTPPVPAGATHGVQLVLHRGPSNARPLLVLDEDEPFIVQSNVPSLDKSQLRPDSTSNNAAVDKDGFYVAFHEHRTFPNYPLQNLPNGIALRYGYFTRIALSSKEVNSVNLKRRPCVFSRDLPMIQLARHDRKSDSNFKSDKAKEDETLTEFEYTEQSCLANLRQILTKERCGCFTESYSIPYSWRQVGLAYCHDVEQTSSNVIRMSEIIECVNGVENMTDAEAITVATVTKPQKIAKLVAPTVPGDGVQGCPLRCDYRDFHVHMHYSSKLKQDFNPERFITYFDQVSLLGPNSTFKPHIQLHGANISASDLIFLDISSISESVNQVNEDQAYTMIQLLSELGGVSGLYVGITLYTIAEIIDLTVRFSMLGLPYLWYQFLYRKQKKQNANFQAIVKQLQSEPYTEFAELFEEQINAFYRVDPDPLDDRHPLRSESSCELGQLLRLITSHDSFFIRLADYLCASDDPYNSTVKAAARLLCSIQFGVTLSFTVAEADTTISTLYKLALSDAEPTNCYALLLLGSILDNAELLYVTKQRNIELVSVVLGRLATYTAELEREIAENPTSSNDAGFGNRLGSFCLEPITVEMKLRLCMSYLTSLAEYQDMMPYMYDGGVLRYVYQFLAPAYSSRDIRLTFEALRLLANLLCHRCIHLDFVESRGLELLLLVPRPSVAATAVSVVLYYTAYFEDAMERVCTLKPKVLNGLMTYSLWLVECAHPSARCYALYFLSIALCYGATFRIFTEHQGLRYLYNALCVLPIRLTEDEIHVRKDSTSWHVVRASLLTIRRYLDISLLIWMDTLDPSLAGVFDEPPKVVAAAGNRLINYTTEQMNRLLSLVVSRMRPDAVFAPIMELWELGAIPVLYRIIARNAYAHANWPGRNECTRVAVDILNVMSLCSDLADEIVTTDVYSYPGETAFASLSNLFSSHTSEGEEDIAVEDDDDEIRVVIRRAPGAALHPRPSLHRGTAEPAHTRSPEPSTPRAQTARRTANRRSLLPQADIDRLADEPSSEERVNGLLGSLVRFPLPNRMLFTLTRDDESWDVAVQKAILSFIGTLVYRPIDEREHPDQPVLAISVMPPHALPSSVDSAPPADPVFASPKTSLNRTSLFARGGVGSSRKRKLDDPPGEASPTPCKQVAISMGESCRPIRGAHRSQAPPSLLVRQMRLWAAVRRQHGLMLLIHHLEVTQPISEADSIRTLACRGLVGLARSEEVRSMLAKLPLFTKSQLQWSRVVGIGTGFFGQLDTSLELSFHPPFFFMSCLREVLMKEPILQDRMVEHAEFCRYATLLMRLVLGSLSDGSLTDGDMSLDRVRRAVIVAKTRIQWDQEELLELIWRHLQSRGQQASGFRLHKTASTLQQEARLRLENAVPHQLPLFSNDDDSDLETSATATAVLNHQSTGAATSTTTTTTTSSESTTPSVRVNKIKPVANAALSTPKVPNSCLAVSIDCEPVYRDRLERTPAAGNLYLKQPQSSAVVPSNGSEPEMSLSKIVESFLLHQHAQCPYPVSVCPRFSLHHPHRCPEPRADTWAGPISDLARLVFARETVIKCHRMRCAPQRFVRRFIHSRFTPAYTVRDLEDDLYTAVSFSKCGDEGAFLGTSSGSVCWVNVEEAGLPVELFRAQTSPISRLEHSRDGRRLLVCADWGEPALIVTRLSPTSDVVNTTSASAPWTTNADDPMFTAEDARYAEFSRTGLQDKIVATYGKVAKVYDLVTGQRIADLFSSVKQSDYIMNKATFSVDDRLVLNDGVVWDTRCSGSVSSPRPVHKIDKFQDLVSGVFHPNGLEVVVGSAVWDMRTWRLLHTVQALDKLEVTFSDNSDVIYAGIFGMDYDDVLDELGQNSRLAMQNMFRTVDAVDYSLIASVDVKHRIEQLALDTSGLHLALVEKLGEKSANEPITQCRIYAIGRKRSDRELENEEQDDEEDDRHHDDEEDEVDLVGSSSSSSSTSTDSDSEGDDDDATDDRSGGSGTDSSWETEEEVEVPASAADDDTEERNDS</sequence>
<dbReference type="Proteomes" id="UP000267029">
    <property type="component" value="Unassembled WGS sequence"/>
</dbReference>
<feature type="compositionally biased region" description="Low complexity" evidence="17">
    <location>
        <begin position="1620"/>
        <end position="1641"/>
    </location>
</feature>
<evidence type="ECO:0000256" key="5">
    <source>
        <dbReference type="ARBA" id="ARBA00022448"/>
    </source>
</evidence>
<dbReference type="Gene3D" id="1.10.287.770">
    <property type="entry name" value="YojJ-like"/>
    <property type="match status" value="1"/>
</dbReference>
<evidence type="ECO:0000256" key="10">
    <source>
        <dbReference type="ARBA" id="ARBA00023053"/>
    </source>
</evidence>
<evidence type="ECO:0000313" key="20">
    <source>
        <dbReference type="Proteomes" id="UP000267029"/>
    </source>
</evidence>
<dbReference type="PANTHER" id="PTHR13129">
    <property type="entry name" value="VPRBP PROTEIN-RELATED"/>
    <property type="match status" value="1"/>
</dbReference>
<keyword evidence="11 16" id="KW-0406">Ion transport</keyword>
<evidence type="ECO:0000256" key="1">
    <source>
        <dbReference type="ARBA" id="ARBA00004123"/>
    </source>
</evidence>
<proteinExistence type="inferred from homology"/>
<protein>
    <recommendedName>
        <fullName evidence="21">LisH domain-containing protein</fullName>
    </recommendedName>
</protein>
<name>A0A0R3U761_MESCO</name>
<dbReference type="InterPro" id="IPR033270">
    <property type="entry name" value="VPRBP/DCAF1"/>
</dbReference>
<evidence type="ECO:0000256" key="4">
    <source>
        <dbReference type="ARBA" id="ARBA00008845"/>
    </source>
</evidence>
<comment type="subcellular location">
    <subcellularLocation>
        <location evidence="2">Membrane</location>
        <topology evidence="2">Multi-pass membrane protein</topology>
    </subcellularLocation>
    <subcellularLocation>
        <location evidence="1">Nucleus</location>
    </subcellularLocation>
</comment>
<feature type="compositionally biased region" description="Acidic residues" evidence="17">
    <location>
        <begin position="2194"/>
        <end position="2217"/>
    </location>
</feature>
<keyword evidence="9 18" id="KW-1133">Transmembrane helix</keyword>
<accession>A0A0R3U761</accession>
<comment type="pathway">
    <text evidence="3">Protein modification; protein ubiquitination.</text>
</comment>
<dbReference type="SUPFAM" id="SSF48371">
    <property type="entry name" value="ARM repeat"/>
    <property type="match status" value="1"/>
</dbReference>
<evidence type="ECO:0000256" key="16">
    <source>
        <dbReference type="RuleBase" id="RU000679"/>
    </source>
</evidence>
<dbReference type="PROSITE" id="PS50896">
    <property type="entry name" value="LISH"/>
    <property type="match status" value="1"/>
</dbReference>
<comment type="similarity">
    <text evidence="4">Belongs to the VPRBP/DCAF1 family.</text>
</comment>
<keyword evidence="5 16" id="KW-0813">Transport</keyword>
<dbReference type="GO" id="GO:0016567">
    <property type="term" value="P:protein ubiquitination"/>
    <property type="evidence" value="ECO:0007669"/>
    <property type="project" value="UniProtKB-UniPathway"/>
</dbReference>
<evidence type="ECO:0000256" key="9">
    <source>
        <dbReference type="ARBA" id="ARBA00022989"/>
    </source>
</evidence>
<feature type="region of interest" description="Disordered" evidence="17">
    <location>
        <begin position="1615"/>
        <end position="1641"/>
    </location>
</feature>
<evidence type="ECO:0000256" key="17">
    <source>
        <dbReference type="SAM" id="MobiDB-lite"/>
    </source>
</evidence>
<evidence type="ECO:0000256" key="13">
    <source>
        <dbReference type="ARBA" id="ARBA00023201"/>
    </source>
</evidence>
<comment type="similarity">
    <text evidence="16">Belongs to the amiloride-sensitive sodium channel (TC 1.A.6) family.</text>
</comment>
<dbReference type="InterPro" id="IPR016024">
    <property type="entry name" value="ARM-type_fold"/>
</dbReference>
<dbReference type="InterPro" id="IPR011989">
    <property type="entry name" value="ARM-like"/>
</dbReference>
<keyword evidence="10" id="KW-0915">Sodium</keyword>
<dbReference type="InterPro" id="IPR015943">
    <property type="entry name" value="WD40/YVTN_repeat-like_dom_sf"/>
</dbReference>
<feature type="region of interest" description="Disordered" evidence="17">
    <location>
        <begin position="1179"/>
        <end position="1234"/>
    </location>
</feature>
<evidence type="ECO:0000256" key="14">
    <source>
        <dbReference type="ARBA" id="ARBA00023242"/>
    </source>
</evidence>
<evidence type="ECO:0000313" key="19">
    <source>
        <dbReference type="EMBL" id="VDD76653.1"/>
    </source>
</evidence>
<evidence type="ECO:0000256" key="2">
    <source>
        <dbReference type="ARBA" id="ARBA00004141"/>
    </source>
</evidence>
<dbReference type="EMBL" id="UXSR01000465">
    <property type="protein sequence ID" value="VDD76653.1"/>
    <property type="molecule type" value="Genomic_DNA"/>
</dbReference>
<dbReference type="GO" id="GO:0005272">
    <property type="term" value="F:sodium channel activity"/>
    <property type="evidence" value="ECO:0007669"/>
    <property type="project" value="UniProtKB-KW"/>
</dbReference>
<dbReference type="InterPro" id="IPR006594">
    <property type="entry name" value="LisH"/>
</dbReference>
<evidence type="ECO:0000256" key="11">
    <source>
        <dbReference type="ARBA" id="ARBA00023065"/>
    </source>
</evidence>
<dbReference type="GO" id="GO:0005634">
    <property type="term" value="C:nucleus"/>
    <property type="evidence" value="ECO:0007669"/>
    <property type="project" value="UniProtKB-SubCell"/>
</dbReference>
<dbReference type="Gene3D" id="1.25.10.10">
    <property type="entry name" value="Leucine-rich Repeat Variant"/>
    <property type="match status" value="1"/>
</dbReference>
<keyword evidence="15 16" id="KW-0407">Ion channel</keyword>
<evidence type="ECO:0000256" key="15">
    <source>
        <dbReference type="ARBA" id="ARBA00023303"/>
    </source>
</evidence>
<dbReference type="PANTHER" id="PTHR13129:SF4">
    <property type="entry name" value="DDB1- AND CUL4-ASSOCIATED FACTOR 1"/>
    <property type="match status" value="1"/>
</dbReference>
<evidence type="ECO:0000256" key="6">
    <source>
        <dbReference type="ARBA" id="ARBA00022461"/>
    </source>
</evidence>
<dbReference type="OrthoDB" id="27563at2759"/>
<keyword evidence="7 16" id="KW-0812">Transmembrane</keyword>
<keyword evidence="14" id="KW-0539">Nucleus</keyword>
<dbReference type="UniPathway" id="UPA00143"/>
<keyword evidence="20" id="KW-1185">Reference proteome</keyword>
<feature type="compositionally biased region" description="Basic and acidic residues" evidence="17">
    <location>
        <begin position="1222"/>
        <end position="1234"/>
    </location>
</feature>
<organism evidence="19 20">
    <name type="scientific">Mesocestoides corti</name>
    <name type="common">Flatworm</name>
    <dbReference type="NCBI Taxonomy" id="53468"/>
    <lineage>
        <taxon>Eukaryota</taxon>
        <taxon>Metazoa</taxon>
        <taxon>Spiralia</taxon>
        <taxon>Lophotrochozoa</taxon>
        <taxon>Platyhelminthes</taxon>
        <taxon>Cestoda</taxon>
        <taxon>Eucestoda</taxon>
        <taxon>Cyclophyllidea</taxon>
        <taxon>Mesocestoididae</taxon>
        <taxon>Mesocestoides</taxon>
    </lineage>
</organism>
<feature type="region of interest" description="Disordered" evidence="17">
    <location>
        <begin position="2131"/>
        <end position="2217"/>
    </location>
</feature>
<feature type="compositionally biased region" description="Acidic residues" evidence="17">
    <location>
        <begin position="2171"/>
        <end position="2181"/>
    </location>
</feature>
<feature type="compositionally biased region" description="Acidic residues" evidence="17">
    <location>
        <begin position="2134"/>
        <end position="2156"/>
    </location>
</feature>
<keyword evidence="13 16" id="KW-0739">Sodium transport</keyword>
<keyword evidence="6 16" id="KW-0894">Sodium channel</keyword>
<gene>
    <name evidence="19" type="ORF">MCOS_LOCUS2656</name>
</gene>